<dbReference type="InterPro" id="IPR011055">
    <property type="entry name" value="Dup_hybrid_motif"/>
</dbReference>
<feature type="domain" description="DUF3887" evidence="2">
    <location>
        <begin position="29"/>
        <end position="113"/>
    </location>
</feature>
<dbReference type="GO" id="GO:0004222">
    <property type="term" value="F:metalloendopeptidase activity"/>
    <property type="evidence" value="ECO:0007669"/>
    <property type="project" value="TreeGrafter"/>
</dbReference>
<dbReference type="Gene3D" id="2.70.70.10">
    <property type="entry name" value="Glucose Permease (Domain IIA)"/>
    <property type="match status" value="1"/>
</dbReference>
<dbReference type="AlphaFoldDB" id="A0A316DSU4"/>
<dbReference type="PANTHER" id="PTHR21666:SF270">
    <property type="entry name" value="MUREIN HYDROLASE ACTIVATOR ENVC"/>
    <property type="match status" value="1"/>
</dbReference>
<protein>
    <submittedName>
        <fullName evidence="3">Murein DD-endopeptidase MepM/ murein hydrolase activator NlpD</fullName>
    </submittedName>
</protein>
<dbReference type="InterPro" id="IPR016047">
    <property type="entry name" value="M23ase_b-sheet_dom"/>
</dbReference>
<dbReference type="InterPro" id="IPR050570">
    <property type="entry name" value="Cell_wall_metabolism_enzyme"/>
</dbReference>
<comment type="caution">
    <text evidence="3">The sequence shown here is derived from an EMBL/GenBank/DDBJ whole genome shotgun (WGS) entry which is preliminary data.</text>
</comment>
<sequence length="320" mass="36665">MKKGLFILFLLTSVVSFSQEKETYKKVVSEFQSFYNEGNYNAIYNMFNYNMKKALPLDKTQAFFADLNSKLGKISQVEFSKLKDDAHIYKTAFALGVRDIMFYLDRYNRIGGLLVTYHKPDNLPVLERNTTKMILPFKEEWYVFWGGTSEEQNYHVAHENQQYAYDILIVKDSMSYKGDPKINENYFVFGKEIIAPCDAKVVKVITGVKDNIPGELNPEQLTGNTIVLETSNKEYILFAHLKENSIAVREGQFIRQGSLLGQCGNSGNTTEPHLHLSLQNVLDMNIATGGKLYFDKILVNGELKQNYLPVKGDLIKNRDR</sequence>
<dbReference type="Pfam" id="PF13026">
    <property type="entry name" value="DUF3887"/>
    <property type="match status" value="1"/>
</dbReference>
<dbReference type="Proteomes" id="UP000245430">
    <property type="component" value="Unassembled WGS sequence"/>
</dbReference>
<dbReference type="RefSeq" id="WP_109681089.1">
    <property type="nucleotide sequence ID" value="NZ_QGGP01000001.1"/>
</dbReference>
<dbReference type="EMBL" id="QGGP01000001">
    <property type="protein sequence ID" value="PWK20836.1"/>
    <property type="molecule type" value="Genomic_DNA"/>
</dbReference>
<name>A0A316DSU4_9FLAO</name>
<keyword evidence="3" id="KW-0378">Hydrolase</keyword>
<dbReference type="Pfam" id="PF01551">
    <property type="entry name" value="Peptidase_M23"/>
    <property type="match status" value="1"/>
</dbReference>
<keyword evidence="4" id="KW-1185">Reference proteome</keyword>
<evidence type="ECO:0000313" key="4">
    <source>
        <dbReference type="Proteomes" id="UP000245430"/>
    </source>
</evidence>
<organism evidence="3 4">
    <name type="scientific">Xanthomarina spongicola</name>
    <dbReference type="NCBI Taxonomy" id="570520"/>
    <lineage>
        <taxon>Bacteria</taxon>
        <taxon>Pseudomonadati</taxon>
        <taxon>Bacteroidota</taxon>
        <taxon>Flavobacteriia</taxon>
        <taxon>Flavobacteriales</taxon>
        <taxon>Flavobacteriaceae</taxon>
        <taxon>Xanthomarina</taxon>
    </lineage>
</organism>
<dbReference type="Gene3D" id="3.10.450.590">
    <property type="match status" value="1"/>
</dbReference>
<dbReference type="OrthoDB" id="9809488at2"/>
<evidence type="ECO:0000259" key="2">
    <source>
        <dbReference type="Pfam" id="PF13026"/>
    </source>
</evidence>
<accession>A0A316DSU4</accession>
<proteinExistence type="predicted"/>
<reference evidence="3 4" key="1">
    <citation type="submission" date="2018-05" db="EMBL/GenBank/DDBJ databases">
        <title>Genomic Encyclopedia of Archaeal and Bacterial Type Strains, Phase II (KMG-II): from individual species to whole genera.</title>
        <authorList>
            <person name="Goeker M."/>
        </authorList>
    </citation>
    <scope>NUCLEOTIDE SEQUENCE [LARGE SCALE GENOMIC DNA]</scope>
    <source>
        <strain evidence="3 4">DSM 22637</strain>
    </source>
</reference>
<dbReference type="InterPro" id="IPR024981">
    <property type="entry name" value="DUF3887"/>
</dbReference>
<feature type="domain" description="M23ase beta-sheet core" evidence="1">
    <location>
        <begin position="190"/>
        <end position="279"/>
    </location>
</feature>
<dbReference type="CDD" id="cd12797">
    <property type="entry name" value="M23_peptidase"/>
    <property type="match status" value="1"/>
</dbReference>
<dbReference type="SUPFAM" id="SSF51261">
    <property type="entry name" value="Duplicated hybrid motif"/>
    <property type="match status" value="1"/>
</dbReference>
<evidence type="ECO:0000313" key="3">
    <source>
        <dbReference type="EMBL" id="PWK20836.1"/>
    </source>
</evidence>
<gene>
    <name evidence="3" type="ORF">LX78_00541</name>
</gene>
<dbReference type="PANTHER" id="PTHR21666">
    <property type="entry name" value="PEPTIDASE-RELATED"/>
    <property type="match status" value="1"/>
</dbReference>
<evidence type="ECO:0000259" key="1">
    <source>
        <dbReference type="Pfam" id="PF01551"/>
    </source>
</evidence>